<keyword evidence="2" id="KW-0812">Transmembrane</keyword>
<keyword evidence="2" id="KW-0472">Membrane</keyword>
<keyword evidence="4" id="KW-1185">Reference proteome</keyword>
<feature type="coiled-coil region" evidence="1">
    <location>
        <begin position="104"/>
        <end position="134"/>
    </location>
</feature>
<organism evidence="3 4">
    <name type="scientific">Sphingomonas echinoides</name>
    <dbReference type="NCBI Taxonomy" id="59803"/>
    <lineage>
        <taxon>Bacteria</taxon>
        <taxon>Pseudomonadati</taxon>
        <taxon>Pseudomonadota</taxon>
        <taxon>Alphaproteobacteria</taxon>
        <taxon>Sphingomonadales</taxon>
        <taxon>Sphingomonadaceae</taxon>
        <taxon>Sphingomonas</taxon>
    </lineage>
</organism>
<feature type="transmembrane region" description="Helical" evidence="2">
    <location>
        <begin position="30"/>
        <end position="49"/>
    </location>
</feature>
<feature type="transmembrane region" description="Helical" evidence="2">
    <location>
        <begin position="166"/>
        <end position="186"/>
    </location>
</feature>
<proteinExistence type="predicted"/>
<dbReference type="Pfam" id="PF14235">
    <property type="entry name" value="DUF4337"/>
    <property type="match status" value="1"/>
</dbReference>
<keyword evidence="1" id="KW-0175">Coiled coil</keyword>
<evidence type="ECO:0000313" key="4">
    <source>
        <dbReference type="Proteomes" id="UP001279660"/>
    </source>
</evidence>
<gene>
    <name evidence="3" type="ORF">SIL82_13605</name>
</gene>
<dbReference type="RefSeq" id="WP_010408459.1">
    <property type="nucleotide sequence ID" value="NZ_JAWXXV010000001.1"/>
</dbReference>
<comment type="caution">
    <text evidence="3">The sequence shown here is derived from an EMBL/GenBank/DDBJ whole genome shotgun (WGS) entry which is preliminary data.</text>
</comment>
<name>A0ABU4PR49_9SPHN</name>
<keyword evidence="2" id="KW-1133">Transmembrane helix</keyword>
<evidence type="ECO:0000256" key="2">
    <source>
        <dbReference type="SAM" id="Phobius"/>
    </source>
</evidence>
<evidence type="ECO:0000313" key="3">
    <source>
        <dbReference type="EMBL" id="MDX5985289.1"/>
    </source>
</evidence>
<accession>A0ABU4PR49</accession>
<reference evidence="3 4" key="1">
    <citation type="submission" date="2023-11" db="EMBL/GenBank/DDBJ databases">
        <title>MicrobeMod: A computational toolkit for identifying prokaryotic methylation and restriction-modification with nanopore sequencing.</title>
        <authorList>
            <person name="Crits-Christoph A."/>
            <person name="Kang S.C."/>
            <person name="Lee H."/>
            <person name="Ostrov N."/>
        </authorList>
    </citation>
    <scope>NUCLEOTIDE SEQUENCE [LARGE SCALE GENOMIC DNA]</scope>
    <source>
        <strain evidence="3 4">ATCC 14820</strain>
    </source>
</reference>
<dbReference type="InterPro" id="IPR025570">
    <property type="entry name" value="DUF4337"/>
</dbReference>
<evidence type="ECO:0000256" key="1">
    <source>
        <dbReference type="SAM" id="Coils"/>
    </source>
</evidence>
<feature type="transmembrane region" description="Helical" evidence="2">
    <location>
        <begin position="142"/>
        <end position="160"/>
    </location>
</feature>
<protein>
    <submittedName>
        <fullName evidence="3">DUF4337 domain-containing protein</fullName>
    </submittedName>
</protein>
<dbReference type="Proteomes" id="UP001279660">
    <property type="component" value="Unassembled WGS sequence"/>
</dbReference>
<sequence length="187" mass="20427">MPEEGFEIRGAHEEEIEERAHHREPLSQKIALFSAVLATLGAIVSFLGGHTQNDALYYKNEAVLMKARASDSWAYYQAEDIKRHLADSVAKIAPASASAAAADSRKYAERARELRATAEELDRKSEEADAESRRALSPHTKLAIAMTFIQIAIALASISALTQRRWLLWGAGASAVLGVVLSVVAWI</sequence>
<dbReference type="EMBL" id="JAWXXV010000001">
    <property type="protein sequence ID" value="MDX5985289.1"/>
    <property type="molecule type" value="Genomic_DNA"/>
</dbReference>